<accession>A0ABT4J2P4</accession>
<sequence>MALLPSIKQVIMRPFPLLLSVFSVATAVPASARTVHLQSCVATIGGFCPVETVGGGLAALVVFFFAGIPLRFMIKRHIRRRVSDDPGYVPSDALTATYRNAGRLTLMVVGLIVAASMFSSMK</sequence>
<evidence type="ECO:0000313" key="2">
    <source>
        <dbReference type="EMBL" id="MCZ0960897.1"/>
    </source>
</evidence>
<keyword evidence="1" id="KW-0812">Transmembrane</keyword>
<dbReference type="Proteomes" id="UP001149822">
    <property type="component" value="Unassembled WGS sequence"/>
</dbReference>
<dbReference type="EMBL" id="JAPTYD010000003">
    <property type="protein sequence ID" value="MCZ0960897.1"/>
    <property type="molecule type" value="Genomic_DNA"/>
</dbReference>
<name>A0ABT4J2P4_9RHOB</name>
<evidence type="ECO:0000313" key="3">
    <source>
        <dbReference type="Proteomes" id="UP001149822"/>
    </source>
</evidence>
<keyword evidence="3" id="KW-1185">Reference proteome</keyword>
<keyword evidence="1" id="KW-1133">Transmembrane helix</keyword>
<evidence type="ECO:0000256" key="1">
    <source>
        <dbReference type="SAM" id="Phobius"/>
    </source>
</evidence>
<proteinExistence type="predicted"/>
<feature type="transmembrane region" description="Helical" evidence="1">
    <location>
        <begin position="56"/>
        <end position="74"/>
    </location>
</feature>
<gene>
    <name evidence="2" type="ORF">OU682_04605</name>
</gene>
<organism evidence="2 3">
    <name type="scientific">Paracoccus benzoatiresistens</name>
    <dbReference type="NCBI Taxonomy" id="2997341"/>
    <lineage>
        <taxon>Bacteria</taxon>
        <taxon>Pseudomonadati</taxon>
        <taxon>Pseudomonadota</taxon>
        <taxon>Alphaproteobacteria</taxon>
        <taxon>Rhodobacterales</taxon>
        <taxon>Paracoccaceae</taxon>
        <taxon>Paracoccus</taxon>
    </lineage>
</organism>
<comment type="caution">
    <text evidence="2">The sequence shown here is derived from an EMBL/GenBank/DDBJ whole genome shotgun (WGS) entry which is preliminary data.</text>
</comment>
<dbReference type="RefSeq" id="WP_268940885.1">
    <property type="nucleotide sequence ID" value="NZ_JAPTYD010000003.1"/>
</dbReference>
<keyword evidence="1" id="KW-0472">Membrane</keyword>
<feature type="transmembrane region" description="Helical" evidence="1">
    <location>
        <begin position="104"/>
        <end position="121"/>
    </location>
</feature>
<protein>
    <submittedName>
        <fullName evidence="2">Uncharacterized protein</fullName>
    </submittedName>
</protein>
<reference evidence="2" key="1">
    <citation type="submission" date="2022-12" db="EMBL/GenBank/DDBJ databases">
        <title>Paracoccus sp. EF6 isolated from a lake water.</title>
        <authorList>
            <person name="Liu H."/>
        </authorList>
    </citation>
    <scope>NUCLEOTIDE SEQUENCE</scope>
    <source>
        <strain evidence="2">EF6</strain>
    </source>
</reference>